<comment type="caution">
    <text evidence="1">The sequence shown here is derived from an EMBL/GenBank/DDBJ whole genome shotgun (WGS) entry which is preliminary data.</text>
</comment>
<evidence type="ECO:0000313" key="1">
    <source>
        <dbReference type="EMBL" id="KKK56124.1"/>
    </source>
</evidence>
<evidence type="ECO:0008006" key="2">
    <source>
        <dbReference type="Google" id="ProtNLM"/>
    </source>
</evidence>
<reference evidence="1" key="1">
    <citation type="journal article" date="2015" name="Nature">
        <title>Complex archaea that bridge the gap between prokaryotes and eukaryotes.</title>
        <authorList>
            <person name="Spang A."/>
            <person name="Saw J.H."/>
            <person name="Jorgensen S.L."/>
            <person name="Zaremba-Niedzwiedzka K."/>
            <person name="Martijn J."/>
            <person name="Lind A.E."/>
            <person name="van Eijk R."/>
            <person name="Schleper C."/>
            <person name="Guy L."/>
            <person name="Ettema T.J."/>
        </authorList>
    </citation>
    <scope>NUCLEOTIDE SEQUENCE</scope>
</reference>
<accession>A0A0F8YPQ4</accession>
<dbReference type="InterPro" id="IPR045851">
    <property type="entry name" value="AMP-bd_C_sf"/>
</dbReference>
<protein>
    <recommendedName>
        <fullName evidence="2">AMP-binding enzyme C-terminal domain-containing protein</fullName>
    </recommendedName>
</protein>
<dbReference type="AlphaFoldDB" id="A0A0F8YPQ4"/>
<sequence>GARVVAATTREIDKKAALKHMGKELSNIELPKEFAVIEEFPKMGSGKIDFRTTTSIVKNMLKS</sequence>
<feature type="non-terminal residue" evidence="1">
    <location>
        <position position="1"/>
    </location>
</feature>
<proteinExistence type="predicted"/>
<name>A0A0F8YPQ4_9ZZZZ</name>
<dbReference type="Gene3D" id="3.30.300.30">
    <property type="match status" value="1"/>
</dbReference>
<dbReference type="SUPFAM" id="SSF56801">
    <property type="entry name" value="Acetyl-CoA synthetase-like"/>
    <property type="match status" value="1"/>
</dbReference>
<dbReference type="EMBL" id="LAZR01065147">
    <property type="protein sequence ID" value="KKK56124.1"/>
    <property type="molecule type" value="Genomic_DNA"/>
</dbReference>
<organism evidence="1">
    <name type="scientific">marine sediment metagenome</name>
    <dbReference type="NCBI Taxonomy" id="412755"/>
    <lineage>
        <taxon>unclassified sequences</taxon>
        <taxon>metagenomes</taxon>
        <taxon>ecological metagenomes</taxon>
    </lineage>
</organism>
<gene>
    <name evidence="1" type="ORF">LCGC14_3067670</name>
</gene>